<sequence length="193" mass="21879">MTDILTDEDSTRRITTVSFSVFFSHLPSTAALVRSLPDAMNHASAHRPVHPPKFARPTDRYSQGAHHDMRVKPASGACSHCQYDPCSPVVHRRALPCALSPAQPHASPIRQARRIFPNLERLRRQHHAMKSSLLGECDAQHRIIYTFKRYVGVRSTPLFLHEDGRENLIMYVVRWVGRMGKAKVKCGKGYNKC</sequence>
<evidence type="ECO:0000313" key="2">
    <source>
        <dbReference type="Proteomes" id="UP000800036"/>
    </source>
</evidence>
<evidence type="ECO:0000313" key="1">
    <source>
        <dbReference type="EMBL" id="KAF1971214.1"/>
    </source>
</evidence>
<proteinExistence type="predicted"/>
<dbReference type="Proteomes" id="UP000800036">
    <property type="component" value="Unassembled WGS sequence"/>
</dbReference>
<keyword evidence="2" id="KW-1185">Reference proteome</keyword>
<gene>
    <name evidence="1" type="ORF">BU23DRAFT_196755</name>
</gene>
<organism evidence="1 2">
    <name type="scientific">Bimuria novae-zelandiae CBS 107.79</name>
    <dbReference type="NCBI Taxonomy" id="1447943"/>
    <lineage>
        <taxon>Eukaryota</taxon>
        <taxon>Fungi</taxon>
        <taxon>Dikarya</taxon>
        <taxon>Ascomycota</taxon>
        <taxon>Pezizomycotina</taxon>
        <taxon>Dothideomycetes</taxon>
        <taxon>Pleosporomycetidae</taxon>
        <taxon>Pleosporales</taxon>
        <taxon>Massarineae</taxon>
        <taxon>Didymosphaeriaceae</taxon>
        <taxon>Bimuria</taxon>
    </lineage>
</organism>
<dbReference type="EMBL" id="ML976695">
    <property type="protein sequence ID" value="KAF1971214.1"/>
    <property type="molecule type" value="Genomic_DNA"/>
</dbReference>
<dbReference type="AlphaFoldDB" id="A0A6A5V2I2"/>
<protein>
    <submittedName>
        <fullName evidence="1">Uncharacterized protein</fullName>
    </submittedName>
</protein>
<accession>A0A6A5V2I2</accession>
<name>A0A6A5V2I2_9PLEO</name>
<reference evidence="1" key="1">
    <citation type="journal article" date="2020" name="Stud. Mycol.">
        <title>101 Dothideomycetes genomes: a test case for predicting lifestyles and emergence of pathogens.</title>
        <authorList>
            <person name="Haridas S."/>
            <person name="Albert R."/>
            <person name="Binder M."/>
            <person name="Bloem J."/>
            <person name="Labutti K."/>
            <person name="Salamov A."/>
            <person name="Andreopoulos B."/>
            <person name="Baker S."/>
            <person name="Barry K."/>
            <person name="Bills G."/>
            <person name="Bluhm B."/>
            <person name="Cannon C."/>
            <person name="Castanera R."/>
            <person name="Culley D."/>
            <person name="Daum C."/>
            <person name="Ezra D."/>
            <person name="Gonzalez J."/>
            <person name="Henrissat B."/>
            <person name="Kuo A."/>
            <person name="Liang C."/>
            <person name="Lipzen A."/>
            <person name="Lutzoni F."/>
            <person name="Magnuson J."/>
            <person name="Mondo S."/>
            <person name="Nolan M."/>
            <person name="Ohm R."/>
            <person name="Pangilinan J."/>
            <person name="Park H.-J."/>
            <person name="Ramirez L."/>
            <person name="Alfaro M."/>
            <person name="Sun H."/>
            <person name="Tritt A."/>
            <person name="Yoshinaga Y."/>
            <person name="Zwiers L.-H."/>
            <person name="Turgeon B."/>
            <person name="Goodwin S."/>
            <person name="Spatafora J."/>
            <person name="Crous P."/>
            <person name="Grigoriev I."/>
        </authorList>
    </citation>
    <scope>NUCLEOTIDE SEQUENCE</scope>
    <source>
        <strain evidence="1">CBS 107.79</strain>
    </source>
</reference>